<evidence type="ECO:0000256" key="4">
    <source>
        <dbReference type="ARBA" id="ARBA00022833"/>
    </source>
</evidence>
<proteinExistence type="predicted"/>
<protein>
    <submittedName>
        <fullName evidence="7">DNA repair protein RadC</fullName>
    </submittedName>
</protein>
<sequence>MSYSTCYQPSYGQGKLVELREAPGEYYQLSHPVTADELMDIALEMANDRLKRGEILTSPEACRRSLATLMRDLEREVFAVLFLDTQNQLLKFEVLFYGSIDSAAVYPREVVKRALTWNASAVILLTHNHPSGVSTPSQADRRITRQLVDALALIDVRVLDHFIVGESITSFVERGWL</sequence>
<evidence type="ECO:0000256" key="5">
    <source>
        <dbReference type="ARBA" id="ARBA00023049"/>
    </source>
</evidence>
<gene>
    <name evidence="7" type="primary">radC</name>
    <name evidence="7" type="ORF">DZ860_16975</name>
</gene>
<name>A0A3A6Q9Y8_9VIBR</name>
<feature type="domain" description="MPN" evidence="6">
    <location>
        <begin position="55"/>
        <end position="177"/>
    </location>
</feature>
<dbReference type="GO" id="GO:0046872">
    <property type="term" value="F:metal ion binding"/>
    <property type="evidence" value="ECO:0007669"/>
    <property type="project" value="UniProtKB-KW"/>
</dbReference>
<evidence type="ECO:0000256" key="3">
    <source>
        <dbReference type="ARBA" id="ARBA00022801"/>
    </source>
</evidence>
<dbReference type="PANTHER" id="PTHR30471">
    <property type="entry name" value="DNA REPAIR PROTEIN RADC"/>
    <property type="match status" value="1"/>
</dbReference>
<keyword evidence="3" id="KW-0378">Hydrolase</keyword>
<dbReference type="InterPro" id="IPR001405">
    <property type="entry name" value="UPF0758"/>
</dbReference>
<dbReference type="GO" id="GO:0008237">
    <property type="term" value="F:metallopeptidase activity"/>
    <property type="evidence" value="ECO:0007669"/>
    <property type="project" value="UniProtKB-KW"/>
</dbReference>
<reference evidence="7 8" key="1">
    <citation type="submission" date="2018-08" db="EMBL/GenBank/DDBJ databases">
        <title>Vibrio isolated from the Eastern China Marginal Seas.</title>
        <authorList>
            <person name="Li Y."/>
        </authorList>
    </citation>
    <scope>NUCLEOTIDE SEQUENCE [LARGE SCALE GENOMIC DNA]</scope>
    <source>
        <strain evidence="7 8">BEI233</strain>
    </source>
</reference>
<dbReference type="Gene3D" id="3.40.140.10">
    <property type="entry name" value="Cytidine Deaminase, domain 2"/>
    <property type="match status" value="1"/>
</dbReference>
<dbReference type="PANTHER" id="PTHR30471:SF3">
    <property type="entry name" value="UPF0758 PROTEIN YEES-RELATED"/>
    <property type="match status" value="1"/>
</dbReference>
<keyword evidence="5" id="KW-0482">Metalloprotease</keyword>
<evidence type="ECO:0000313" key="8">
    <source>
        <dbReference type="Proteomes" id="UP000273252"/>
    </source>
</evidence>
<evidence type="ECO:0000256" key="1">
    <source>
        <dbReference type="ARBA" id="ARBA00022670"/>
    </source>
</evidence>
<evidence type="ECO:0000259" key="6">
    <source>
        <dbReference type="PROSITE" id="PS50249"/>
    </source>
</evidence>
<dbReference type="OrthoDB" id="9804482at2"/>
<dbReference type="EMBL" id="QVMU01000019">
    <property type="protein sequence ID" value="RJX68687.1"/>
    <property type="molecule type" value="Genomic_DNA"/>
</dbReference>
<dbReference type="NCBIfam" id="TIGR00608">
    <property type="entry name" value="radc"/>
    <property type="match status" value="1"/>
</dbReference>
<dbReference type="PROSITE" id="PS50249">
    <property type="entry name" value="MPN"/>
    <property type="match status" value="1"/>
</dbReference>
<keyword evidence="8" id="KW-1185">Reference proteome</keyword>
<dbReference type="InterPro" id="IPR025657">
    <property type="entry name" value="RadC_JAB"/>
</dbReference>
<dbReference type="PROSITE" id="PS01302">
    <property type="entry name" value="UPF0758"/>
    <property type="match status" value="1"/>
</dbReference>
<dbReference type="CDD" id="cd08071">
    <property type="entry name" value="MPN_DUF2466"/>
    <property type="match status" value="1"/>
</dbReference>
<dbReference type="Pfam" id="PF04002">
    <property type="entry name" value="RadC"/>
    <property type="match status" value="1"/>
</dbReference>
<keyword evidence="2" id="KW-0479">Metal-binding</keyword>
<comment type="caution">
    <text evidence="7">The sequence shown here is derived from an EMBL/GenBank/DDBJ whole genome shotgun (WGS) entry which is preliminary data.</text>
</comment>
<dbReference type="GO" id="GO:0006508">
    <property type="term" value="P:proteolysis"/>
    <property type="evidence" value="ECO:0007669"/>
    <property type="project" value="UniProtKB-KW"/>
</dbReference>
<accession>A0A3A6Q9Y8</accession>
<keyword evidence="4" id="KW-0862">Zinc</keyword>
<evidence type="ECO:0000256" key="2">
    <source>
        <dbReference type="ARBA" id="ARBA00022723"/>
    </source>
</evidence>
<evidence type="ECO:0000313" key="7">
    <source>
        <dbReference type="EMBL" id="RJX68687.1"/>
    </source>
</evidence>
<dbReference type="AlphaFoldDB" id="A0A3A6Q9Y8"/>
<dbReference type="Proteomes" id="UP000273252">
    <property type="component" value="Unassembled WGS sequence"/>
</dbReference>
<dbReference type="InterPro" id="IPR037518">
    <property type="entry name" value="MPN"/>
</dbReference>
<dbReference type="InterPro" id="IPR020891">
    <property type="entry name" value="UPF0758_CS"/>
</dbReference>
<organism evidence="7 8">
    <name type="scientific">Vibrio sinensis</name>
    <dbReference type="NCBI Taxonomy" id="2302434"/>
    <lineage>
        <taxon>Bacteria</taxon>
        <taxon>Pseudomonadati</taxon>
        <taxon>Pseudomonadota</taxon>
        <taxon>Gammaproteobacteria</taxon>
        <taxon>Vibrionales</taxon>
        <taxon>Vibrionaceae</taxon>
        <taxon>Vibrio</taxon>
    </lineage>
</organism>
<keyword evidence="1" id="KW-0645">Protease</keyword>